<dbReference type="InterPro" id="IPR006600">
    <property type="entry name" value="HTH_CenpB_DNA-bd_dom"/>
</dbReference>
<evidence type="ECO:0000256" key="2">
    <source>
        <dbReference type="ARBA" id="ARBA00023125"/>
    </source>
</evidence>
<sequence>MWEGNIPVCSPVIKQKSDYFALQLQVVDFKCSNGWLQRFEQWNNLIYKTVCGERAAVDKDAAVRWQHNAQTTVICKLKNLRCFQGINYIRLPCDYQTNENAWVMSTVFQSWLVAFDKKMATLNGNVLLILDCYATHTAHGLQLNNVTLMFLPANTTNIMQSLDQGIIHTVKRLYRSRLVKYLIHQLEQQKCSQPKWNVLDAMRNIIMAWDSVSADTIQNCFAKSGFGQTCGGGEEESLDLGEGWEELKQHGASGDTEEYAHIDVAVPKAAPLTDHDRAGKYHSSYN</sequence>
<dbReference type="PROSITE" id="PS51253">
    <property type="entry name" value="HTH_CENPB"/>
    <property type="match status" value="1"/>
</dbReference>
<evidence type="ECO:0000313" key="4">
    <source>
        <dbReference type="EMBL" id="KAJ8893916.1"/>
    </source>
</evidence>
<evidence type="ECO:0000256" key="1">
    <source>
        <dbReference type="ARBA" id="ARBA00004123"/>
    </source>
</evidence>
<name>A0ABQ9IC64_9NEOP</name>
<keyword evidence="2" id="KW-0238">DNA-binding</keyword>
<organism evidence="4 5">
    <name type="scientific">Dryococelus australis</name>
    <dbReference type="NCBI Taxonomy" id="614101"/>
    <lineage>
        <taxon>Eukaryota</taxon>
        <taxon>Metazoa</taxon>
        <taxon>Ecdysozoa</taxon>
        <taxon>Arthropoda</taxon>
        <taxon>Hexapoda</taxon>
        <taxon>Insecta</taxon>
        <taxon>Pterygota</taxon>
        <taxon>Neoptera</taxon>
        <taxon>Polyneoptera</taxon>
        <taxon>Phasmatodea</taxon>
        <taxon>Verophasmatodea</taxon>
        <taxon>Anareolatae</taxon>
        <taxon>Phasmatidae</taxon>
        <taxon>Eurycanthinae</taxon>
        <taxon>Dryococelus</taxon>
    </lineage>
</organism>
<dbReference type="EMBL" id="JARBHB010000002">
    <property type="protein sequence ID" value="KAJ8893916.1"/>
    <property type="molecule type" value="Genomic_DNA"/>
</dbReference>
<feature type="non-terminal residue" evidence="4">
    <location>
        <position position="286"/>
    </location>
</feature>
<reference evidence="4 5" key="1">
    <citation type="submission" date="2023-02" db="EMBL/GenBank/DDBJ databases">
        <title>LHISI_Scaffold_Assembly.</title>
        <authorList>
            <person name="Stuart O.P."/>
            <person name="Cleave R."/>
            <person name="Magrath M.J.L."/>
            <person name="Mikheyev A.S."/>
        </authorList>
    </citation>
    <scope>NUCLEOTIDE SEQUENCE [LARGE SCALE GENOMIC DNA]</scope>
    <source>
        <strain evidence="4">Daus_M_001</strain>
        <tissue evidence="4">Leg muscle</tissue>
    </source>
</reference>
<accession>A0ABQ9IC64</accession>
<evidence type="ECO:0000313" key="5">
    <source>
        <dbReference type="Proteomes" id="UP001159363"/>
    </source>
</evidence>
<comment type="caution">
    <text evidence="4">The sequence shown here is derived from an EMBL/GenBank/DDBJ whole genome shotgun (WGS) entry which is preliminary data.</text>
</comment>
<proteinExistence type="predicted"/>
<keyword evidence="5" id="KW-1185">Reference proteome</keyword>
<gene>
    <name evidence="4" type="ORF">PR048_006517</name>
</gene>
<dbReference type="InterPro" id="IPR009057">
    <property type="entry name" value="Homeodomain-like_sf"/>
</dbReference>
<dbReference type="PANTHER" id="PTHR19303:SF73">
    <property type="entry name" value="PROTEIN PDC2"/>
    <property type="match status" value="1"/>
</dbReference>
<protein>
    <recommendedName>
        <fullName evidence="3">HTH CENPB-type domain-containing protein</fullName>
    </recommendedName>
</protein>
<dbReference type="SUPFAM" id="SSF46689">
    <property type="entry name" value="Homeodomain-like"/>
    <property type="match status" value="1"/>
</dbReference>
<dbReference type="Pfam" id="PF03184">
    <property type="entry name" value="DDE_1"/>
    <property type="match status" value="1"/>
</dbReference>
<dbReference type="Gene3D" id="1.10.10.60">
    <property type="entry name" value="Homeodomain-like"/>
    <property type="match status" value="1"/>
</dbReference>
<dbReference type="Proteomes" id="UP001159363">
    <property type="component" value="Chromosome 2"/>
</dbReference>
<dbReference type="InterPro" id="IPR050863">
    <property type="entry name" value="CenT-Element_Derived"/>
</dbReference>
<dbReference type="PANTHER" id="PTHR19303">
    <property type="entry name" value="TRANSPOSON"/>
    <property type="match status" value="1"/>
</dbReference>
<evidence type="ECO:0000259" key="3">
    <source>
        <dbReference type="PROSITE" id="PS51253"/>
    </source>
</evidence>
<comment type="subcellular location">
    <subcellularLocation>
        <location evidence="1">Nucleus</location>
    </subcellularLocation>
</comment>
<dbReference type="InterPro" id="IPR004875">
    <property type="entry name" value="DDE_SF_endonuclease_dom"/>
</dbReference>
<feature type="domain" description="HTH CENPB-type" evidence="3">
    <location>
        <begin position="1"/>
        <end position="49"/>
    </location>
</feature>